<comment type="caution">
    <text evidence="1">The sequence shown here is derived from an EMBL/GenBank/DDBJ whole genome shotgun (WGS) entry which is preliminary data.</text>
</comment>
<feature type="non-terminal residue" evidence="1">
    <location>
        <position position="44"/>
    </location>
</feature>
<dbReference type="EMBL" id="CAJVPY010005512">
    <property type="protein sequence ID" value="CAG8644680.1"/>
    <property type="molecule type" value="Genomic_DNA"/>
</dbReference>
<sequence length="44" mass="5255">MSNRSTTYRYNGYEKGIGPRIFILRRFDLPKRTRWHLGGEAARL</sequence>
<organism evidence="1 2">
    <name type="scientific">Dentiscutata erythropus</name>
    <dbReference type="NCBI Taxonomy" id="1348616"/>
    <lineage>
        <taxon>Eukaryota</taxon>
        <taxon>Fungi</taxon>
        <taxon>Fungi incertae sedis</taxon>
        <taxon>Mucoromycota</taxon>
        <taxon>Glomeromycotina</taxon>
        <taxon>Glomeromycetes</taxon>
        <taxon>Diversisporales</taxon>
        <taxon>Gigasporaceae</taxon>
        <taxon>Dentiscutata</taxon>
    </lineage>
</organism>
<name>A0A9N9DRF4_9GLOM</name>
<proteinExistence type="predicted"/>
<keyword evidence="2" id="KW-1185">Reference proteome</keyword>
<dbReference type="AlphaFoldDB" id="A0A9N9DRF4"/>
<gene>
    <name evidence="1" type="ORF">DERYTH_LOCUS9849</name>
</gene>
<evidence type="ECO:0000313" key="2">
    <source>
        <dbReference type="Proteomes" id="UP000789405"/>
    </source>
</evidence>
<reference evidence="1" key="1">
    <citation type="submission" date="2021-06" db="EMBL/GenBank/DDBJ databases">
        <authorList>
            <person name="Kallberg Y."/>
            <person name="Tangrot J."/>
            <person name="Rosling A."/>
        </authorList>
    </citation>
    <scope>NUCLEOTIDE SEQUENCE</scope>
    <source>
        <strain evidence="1">MA453B</strain>
    </source>
</reference>
<accession>A0A9N9DRF4</accession>
<protein>
    <submittedName>
        <fullName evidence="1">9740_t:CDS:1</fullName>
    </submittedName>
</protein>
<evidence type="ECO:0000313" key="1">
    <source>
        <dbReference type="EMBL" id="CAG8644680.1"/>
    </source>
</evidence>
<dbReference type="Proteomes" id="UP000789405">
    <property type="component" value="Unassembled WGS sequence"/>
</dbReference>